<reference evidence="2" key="1">
    <citation type="submission" date="2023-03" db="EMBL/GenBank/DDBJ databases">
        <title>Massive genome expansion in bonnet fungi (Mycena s.s.) driven by repeated elements and novel gene families across ecological guilds.</title>
        <authorList>
            <consortium name="Lawrence Berkeley National Laboratory"/>
            <person name="Harder C.B."/>
            <person name="Miyauchi S."/>
            <person name="Viragh M."/>
            <person name="Kuo A."/>
            <person name="Thoen E."/>
            <person name="Andreopoulos B."/>
            <person name="Lu D."/>
            <person name="Skrede I."/>
            <person name="Drula E."/>
            <person name="Henrissat B."/>
            <person name="Morin E."/>
            <person name="Kohler A."/>
            <person name="Barry K."/>
            <person name="LaButti K."/>
            <person name="Morin E."/>
            <person name="Salamov A."/>
            <person name="Lipzen A."/>
            <person name="Mereny Z."/>
            <person name="Hegedus B."/>
            <person name="Baldrian P."/>
            <person name="Stursova M."/>
            <person name="Weitz H."/>
            <person name="Taylor A."/>
            <person name="Grigoriev I.V."/>
            <person name="Nagy L.G."/>
            <person name="Martin F."/>
            <person name="Kauserud H."/>
        </authorList>
    </citation>
    <scope>NUCLEOTIDE SEQUENCE</scope>
    <source>
        <strain evidence="2">CBHHK182m</strain>
    </source>
</reference>
<gene>
    <name evidence="2" type="ORF">B0H16DRAFT_1310517</name>
</gene>
<comment type="caution">
    <text evidence="2">The sequence shown here is derived from an EMBL/GenBank/DDBJ whole genome shotgun (WGS) entry which is preliminary data.</text>
</comment>
<feature type="compositionally biased region" description="Pro residues" evidence="1">
    <location>
        <begin position="29"/>
        <end position="39"/>
    </location>
</feature>
<feature type="region of interest" description="Disordered" evidence="1">
    <location>
        <begin position="1"/>
        <end position="72"/>
    </location>
</feature>
<sequence length="233" mass="26125">MGLDASDEEPDEPALDSDSSEDEQHGTPPGSPTPRPARPQPRRLNGRGRGAATVNSGNASVNGGNADASGVQAPGWAIDAKKALETGRMDEIWQRLVGLWWEKEKARGFAGPTRGYTEGRPIQVSEWVRYARKAPVKPAIEDVEAFGQKWWEWWVLMNPNWRERSSFAPRTHPRLEQTMGGEEWGAVDYSGPNGILNVLICLRWWRDAIGSNDDEEYWMEAVEDVIWALETIK</sequence>
<feature type="compositionally biased region" description="Low complexity" evidence="1">
    <location>
        <begin position="54"/>
        <end position="70"/>
    </location>
</feature>
<protein>
    <submittedName>
        <fullName evidence="2">Uncharacterized protein</fullName>
    </submittedName>
</protein>
<evidence type="ECO:0000313" key="3">
    <source>
        <dbReference type="Proteomes" id="UP001215598"/>
    </source>
</evidence>
<organism evidence="2 3">
    <name type="scientific">Mycena metata</name>
    <dbReference type="NCBI Taxonomy" id="1033252"/>
    <lineage>
        <taxon>Eukaryota</taxon>
        <taxon>Fungi</taxon>
        <taxon>Dikarya</taxon>
        <taxon>Basidiomycota</taxon>
        <taxon>Agaricomycotina</taxon>
        <taxon>Agaricomycetes</taxon>
        <taxon>Agaricomycetidae</taxon>
        <taxon>Agaricales</taxon>
        <taxon>Marasmiineae</taxon>
        <taxon>Mycenaceae</taxon>
        <taxon>Mycena</taxon>
    </lineage>
</organism>
<dbReference type="EMBL" id="JARKIB010000027">
    <property type="protein sequence ID" value="KAJ7764818.1"/>
    <property type="molecule type" value="Genomic_DNA"/>
</dbReference>
<evidence type="ECO:0000313" key="2">
    <source>
        <dbReference type="EMBL" id="KAJ7764818.1"/>
    </source>
</evidence>
<feature type="compositionally biased region" description="Acidic residues" evidence="1">
    <location>
        <begin position="1"/>
        <end position="21"/>
    </location>
</feature>
<keyword evidence="3" id="KW-1185">Reference proteome</keyword>
<accession>A0AAD7NJU6</accession>
<name>A0AAD7NJU6_9AGAR</name>
<evidence type="ECO:0000256" key="1">
    <source>
        <dbReference type="SAM" id="MobiDB-lite"/>
    </source>
</evidence>
<proteinExistence type="predicted"/>
<dbReference type="Proteomes" id="UP001215598">
    <property type="component" value="Unassembled WGS sequence"/>
</dbReference>
<dbReference type="AlphaFoldDB" id="A0AAD7NJU6"/>